<name>A0ABW9IZ74_STRGJ</name>
<keyword evidence="2" id="KW-1185">Reference proteome</keyword>
<feature type="non-terminal residue" evidence="1">
    <location>
        <position position="92"/>
    </location>
</feature>
<sequence>VSQIGFHAQETFAGHTFRWSEPQAAVRIKGRPGRVLVRIDSPALRAPLSEIGTQFYLDGVRMSPDAVVVGRDGYVLCLELPSSGEAILAWAC</sequence>
<accession>A0ABW9IZ74</accession>
<proteinExistence type="predicted"/>
<feature type="non-terminal residue" evidence="1">
    <location>
        <position position="1"/>
    </location>
</feature>
<organism evidence="1 2">
    <name type="scientific">Streptomyces galilaeus</name>
    <dbReference type="NCBI Taxonomy" id="33899"/>
    <lineage>
        <taxon>Bacteria</taxon>
        <taxon>Bacillati</taxon>
        <taxon>Actinomycetota</taxon>
        <taxon>Actinomycetes</taxon>
        <taxon>Kitasatosporales</taxon>
        <taxon>Streptomycetaceae</taxon>
        <taxon>Streptomyces</taxon>
    </lineage>
</organism>
<protein>
    <submittedName>
        <fullName evidence="1">Uncharacterized protein</fullName>
    </submittedName>
</protein>
<evidence type="ECO:0000313" key="2">
    <source>
        <dbReference type="Proteomes" id="UP001631993"/>
    </source>
</evidence>
<dbReference type="EMBL" id="JBJVNE010000238">
    <property type="protein sequence ID" value="MFM9653708.1"/>
    <property type="molecule type" value="Genomic_DNA"/>
</dbReference>
<dbReference type="RefSeq" id="WP_409097931.1">
    <property type="nucleotide sequence ID" value="NZ_JBJVNE010000238.1"/>
</dbReference>
<reference evidence="1 2" key="1">
    <citation type="submission" date="2024-12" db="EMBL/GenBank/DDBJ databases">
        <title>Forecasting of Potato common scab and diversities of Pathogenic streptomyces spp. in china.</title>
        <authorList>
            <person name="Handique U."/>
            <person name="Wu J."/>
        </authorList>
    </citation>
    <scope>NUCLEOTIDE SEQUENCE [LARGE SCALE GENOMIC DNA]</scope>
    <source>
        <strain evidence="1 2">ZRIMU1585</strain>
    </source>
</reference>
<dbReference type="Proteomes" id="UP001631993">
    <property type="component" value="Unassembled WGS sequence"/>
</dbReference>
<gene>
    <name evidence="1" type="ORF">ACKI1S_47655</name>
</gene>
<evidence type="ECO:0000313" key="1">
    <source>
        <dbReference type="EMBL" id="MFM9653708.1"/>
    </source>
</evidence>
<comment type="caution">
    <text evidence="1">The sequence shown here is derived from an EMBL/GenBank/DDBJ whole genome shotgun (WGS) entry which is preliminary data.</text>
</comment>